<dbReference type="InterPro" id="IPR007083">
    <property type="entry name" value="RNA_pol_Rpb1_4"/>
</dbReference>
<dbReference type="Pfam" id="PF04998">
    <property type="entry name" value="RNA_pol_Rpb1_5"/>
    <property type="match status" value="1"/>
</dbReference>
<evidence type="ECO:0000256" key="4">
    <source>
        <dbReference type="ARBA" id="ARBA00022478"/>
    </source>
</evidence>
<feature type="domain" description="RNA polymerase Rpb1" evidence="10">
    <location>
        <begin position="25"/>
        <end position="100"/>
    </location>
</feature>
<dbReference type="PANTHER" id="PTHR19376">
    <property type="entry name" value="DNA-DIRECTED RNA POLYMERASE"/>
    <property type="match status" value="1"/>
</dbReference>
<dbReference type="GO" id="GO:0003677">
    <property type="term" value="F:DNA binding"/>
    <property type="evidence" value="ECO:0007669"/>
    <property type="project" value="InterPro"/>
</dbReference>
<evidence type="ECO:0000256" key="9">
    <source>
        <dbReference type="ARBA" id="ARBA00048552"/>
    </source>
</evidence>
<dbReference type="CDD" id="cd02655">
    <property type="entry name" value="RNAP_beta'_C"/>
    <property type="match status" value="1"/>
</dbReference>
<dbReference type="Pfam" id="PF04983">
    <property type="entry name" value="RNA_pol_Rpb1_3"/>
    <property type="match status" value="1"/>
</dbReference>
<organism evidence="13 14">
    <name type="scientific">Geodia barretti</name>
    <name type="common">Barrett's horny sponge</name>
    <dbReference type="NCBI Taxonomy" id="519541"/>
    <lineage>
        <taxon>Eukaryota</taxon>
        <taxon>Metazoa</taxon>
        <taxon>Porifera</taxon>
        <taxon>Demospongiae</taxon>
        <taxon>Heteroscleromorpha</taxon>
        <taxon>Tetractinellida</taxon>
        <taxon>Astrophorina</taxon>
        <taxon>Geodiidae</taxon>
        <taxon>Geodia</taxon>
    </lineage>
</organism>
<evidence type="ECO:0000256" key="8">
    <source>
        <dbReference type="ARBA" id="ARBA00023163"/>
    </source>
</evidence>
<proteinExistence type="inferred from homology"/>
<dbReference type="Gene3D" id="1.10.150.390">
    <property type="match status" value="1"/>
</dbReference>
<gene>
    <name evidence="13" type="ORF">GBAR_LOCUS5897</name>
</gene>
<dbReference type="Gene3D" id="1.10.132.30">
    <property type="match status" value="1"/>
</dbReference>
<comment type="catalytic activity">
    <reaction evidence="9">
        <text>RNA(n) + a ribonucleoside 5'-triphosphate = RNA(n+1) + diphosphate</text>
        <dbReference type="Rhea" id="RHEA:21248"/>
        <dbReference type="Rhea" id="RHEA-COMP:14527"/>
        <dbReference type="Rhea" id="RHEA-COMP:17342"/>
        <dbReference type="ChEBI" id="CHEBI:33019"/>
        <dbReference type="ChEBI" id="CHEBI:61557"/>
        <dbReference type="ChEBI" id="CHEBI:140395"/>
        <dbReference type="EC" id="2.7.7.6"/>
    </reaction>
</comment>
<dbReference type="Proteomes" id="UP001174909">
    <property type="component" value="Unassembled WGS sequence"/>
</dbReference>
<keyword evidence="14" id="KW-1185">Reference proteome</keyword>
<evidence type="ECO:0000313" key="14">
    <source>
        <dbReference type="Proteomes" id="UP001174909"/>
    </source>
</evidence>
<dbReference type="InterPro" id="IPR038120">
    <property type="entry name" value="Rpb1_funnel_sf"/>
</dbReference>
<sequence length="733" mass="79552">MRGSHTNSGSSTCARLVKVRGKDDEDWIETTPGRIIFNEALPAELGFYNVVIDRSMLNEITSQSHQVLGNEGTADVLDNIKDMGFHYASKSGITIAINDVEVPTQKREIIVDAESKIAELDEMYMDGLVTANDRYNQTVGIWTDANDNLTKAVERNLSRYGGTKQGSMKNAGIGLYMMATSGAKGNIAQIKQMAGMRGLMSDPHGRILERPIKSSFREGLSVLEYFISTHGARKGLTDTALRTADSGYMTRRLIDVAQELIVLEEDCGTLEGLLIETSRPESLLPSFEDRAKSRYAAEAVADPNTGEILIERNELFSLEVIAKIAEAGVLNVMVRSPIRCEAERGLCRMCYGMSLATWKPIMIGEAVGIIAAQSIGEPGTQLTMRTFHTGGIAGSDITSGLPRVNELFEARVPKGEAVLSEIDGTATVNETTEGRIVQVVNAETYTDEYMLPEGSSPLVGDGDLVNIGDRLAALEIDEESEDAALMPNDILARVSGMVRVDGETLSISWTDEDRREYQIPAASSLIVSSGAKVAAGDPLTSGPKSPQRILSLQGREAVQQYLTDQMLRKVQVEDSGDTNLLPDDQVDRRQFEEHNAAVLAEGGEPATASPVLLGITRASLKMDSFLSAASFQETTRVLTEAAVNSDVDYLRGLKENVIIGRLIPARLDLTEEGRAFLDIPEDVEEIDPISMLTGPVDEFQSEMAQGPFGVGAEDIDINMDMVDVEEQAPVGDD</sequence>
<evidence type="ECO:0000256" key="3">
    <source>
        <dbReference type="ARBA" id="ARBA00012418"/>
    </source>
</evidence>
<keyword evidence="7" id="KW-0479">Metal-binding</keyword>
<dbReference type="GO" id="GO:0046872">
    <property type="term" value="F:metal ion binding"/>
    <property type="evidence" value="ECO:0007669"/>
    <property type="project" value="UniProtKB-KW"/>
</dbReference>
<dbReference type="Pfam" id="PF05000">
    <property type="entry name" value="RNA_pol_Rpb1_4"/>
    <property type="match status" value="1"/>
</dbReference>
<evidence type="ECO:0000259" key="11">
    <source>
        <dbReference type="Pfam" id="PF04998"/>
    </source>
</evidence>
<evidence type="ECO:0000256" key="2">
    <source>
        <dbReference type="ARBA" id="ARBA00006460"/>
    </source>
</evidence>
<dbReference type="Gene3D" id="3.30.60.280">
    <property type="match status" value="1"/>
</dbReference>
<reference evidence="13" key="1">
    <citation type="submission" date="2023-03" db="EMBL/GenBank/DDBJ databases">
        <authorList>
            <person name="Steffen K."/>
            <person name="Cardenas P."/>
        </authorList>
    </citation>
    <scope>NUCLEOTIDE SEQUENCE</scope>
</reference>
<dbReference type="PANTHER" id="PTHR19376:SF54">
    <property type="entry name" value="DNA-DIRECTED RNA POLYMERASE SUBUNIT BETA"/>
    <property type="match status" value="1"/>
</dbReference>
<accession>A0AA35RBY1</accession>
<dbReference type="GO" id="GO:0006351">
    <property type="term" value="P:DNA-templated transcription"/>
    <property type="evidence" value="ECO:0007669"/>
    <property type="project" value="InterPro"/>
</dbReference>
<dbReference type="Gene3D" id="1.10.274.100">
    <property type="entry name" value="RNA polymerase Rpb1, domain 3"/>
    <property type="match status" value="1"/>
</dbReference>
<dbReference type="InterPro" id="IPR045867">
    <property type="entry name" value="DNA-dir_RpoC_beta_prime"/>
</dbReference>
<evidence type="ECO:0000256" key="7">
    <source>
        <dbReference type="ARBA" id="ARBA00022723"/>
    </source>
</evidence>
<feature type="domain" description="RNA polymerase Rpb1" evidence="11">
    <location>
        <begin position="219"/>
        <end position="566"/>
    </location>
</feature>
<evidence type="ECO:0000259" key="12">
    <source>
        <dbReference type="Pfam" id="PF05000"/>
    </source>
</evidence>
<feature type="domain" description="RNA polymerase Rpb1" evidence="12">
    <location>
        <begin position="130"/>
        <end position="216"/>
    </location>
</feature>
<dbReference type="Gene3D" id="2.40.50.100">
    <property type="match status" value="2"/>
</dbReference>
<keyword evidence="8" id="KW-0804">Transcription</keyword>
<dbReference type="AlphaFoldDB" id="A0AA35RBY1"/>
<comment type="function">
    <text evidence="1">DNA-dependent RNA polymerase catalyzes the transcription of DNA into RNA using the four ribonucleoside triphosphates as substrates.</text>
</comment>
<dbReference type="EC" id="2.7.7.6" evidence="3"/>
<comment type="caution">
    <text evidence="13">The sequence shown here is derived from an EMBL/GenBank/DDBJ whole genome shotgun (WGS) entry which is preliminary data.</text>
</comment>
<dbReference type="GO" id="GO:0000428">
    <property type="term" value="C:DNA-directed RNA polymerase complex"/>
    <property type="evidence" value="ECO:0007669"/>
    <property type="project" value="UniProtKB-KW"/>
</dbReference>
<evidence type="ECO:0000256" key="6">
    <source>
        <dbReference type="ARBA" id="ARBA00022695"/>
    </source>
</evidence>
<dbReference type="SUPFAM" id="SSF64484">
    <property type="entry name" value="beta and beta-prime subunits of DNA dependent RNA-polymerase"/>
    <property type="match status" value="1"/>
</dbReference>
<name>A0AA35RBY1_GEOBA</name>
<keyword evidence="6" id="KW-0548">Nucleotidyltransferase</keyword>
<dbReference type="GO" id="GO:0003899">
    <property type="term" value="F:DNA-directed RNA polymerase activity"/>
    <property type="evidence" value="ECO:0007669"/>
    <property type="project" value="UniProtKB-EC"/>
</dbReference>
<evidence type="ECO:0000256" key="1">
    <source>
        <dbReference type="ARBA" id="ARBA00004026"/>
    </source>
</evidence>
<dbReference type="InterPro" id="IPR007066">
    <property type="entry name" value="RNA_pol_Rpb1_3"/>
</dbReference>
<keyword evidence="5" id="KW-0808">Transferase</keyword>
<comment type="similarity">
    <text evidence="2">Belongs to the RNA polymerase beta' chain family.</text>
</comment>
<protein>
    <recommendedName>
        <fullName evidence="3">DNA-directed RNA polymerase</fullName>
        <ecNumber evidence="3">2.7.7.6</ecNumber>
    </recommendedName>
</protein>
<evidence type="ECO:0000313" key="13">
    <source>
        <dbReference type="EMBL" id="CAI8008625.1"/>
    </source>
</evidence>
<evidence type="ECO:0000259" key="10">
    <source>
        <dbReference type="Pfam" id="PF04983"/>
    </source>
</evidence>
<dbReference type="InterPro" id="IPR007081">
    <property type="entry name" value="RNA_pol_Rpb1_5"/>
</dbReference>
<dbReference type="EMBL" id="CASHTH010000876">
    <property type="protein sequence ID" value="CAI8008625.1"/>
    <property type="molecule type" value="Genomic_DNA"/>
</dbReference>
<evidence type="ECO:0000256" key="5">
    <source>
        <dbReference type="ARBA" id="ARBA00022679"/>
    </source>
</evidence>
<keyword evidence="4 13" id="KW-0240">DNA-directed RNA polymerase</keyword>
<dbReference type="InterPro" id="IPR042102">
    <property type="entry name" value="RNA_pol_Rpb1_3_sf"/>
</dbReference>